<evidence type="ECO:0000259" key="1">
    <source>
        <dbReference type="Pfam" id="PF07715"/>
    </source>
</evidence>
<name>A0A448AZM7_CHRGE</name>
<dbReference type="Proteomes" id="UP000279227">
    <property type="component" value="Chromosome"/>
</dbReference>
<reference evidence="2 3" key="1">
    <citation type="submission" date="2018-12" db="EMBL/GenBank/DDBJ databases">
        <authorList>
            <consortium name="Pathogen Informatics"/>
        </authorList>
    </citation>
    <scope>NUCLEOTIDE SEQUENCE [LARGE SCALE GENOMIC DNA]</scope>
    <source>
        <strain evidence="2 3">NCTC11432</strain>
    </source>
</reference>
<dbReference type="SUPFAM" id="SSF56935">
    <property type="entry name" value="Porins"/>
    <property type="match status" value="1"/>
</dbReference>
<dbReference type="OrthoDB" id="9758472at2"/>
<dbReference type="Gene3D" id="2.170.130.10">
    <property type="entry name" value="TonB-dependent receptor, plug domain"/>
    <property type="match status" value="1"/>
</dbReference>
<accession>A0A448AZM7</accession>
<feature type="domain" description="TonB-dependent receptor plug" evidence="1">
    <location>
        <begin position="44"/>
        <end position="132"/>
    </location>
</feature>
<keyword evidence="2" id="KW-0675">Receptor</keyword>
<dbReference type="EMBL" id="LR134289">
    <property type="protein sequence ID" value="VEE05693.1"/>
    <property type="molecule type" value="Genomic_DNA"/>
</dbReference>
<dbReference type="Pfam" id="PF07715">
    <property type="entry name" value="Plug"/>
    <property type="match status" value="1"/>
</dbReference>
<protein>
    <submittedName>
        <fullName evidence="2">Outer membrane cobalamin receptor protein</fullName>
    </submittedName>
</protein>
<proteinExistence type="predicted"/>
<evidence type="ECO:0000313" key="3">
    <source>
        <dbReference type="Proteomes" id="UP000279227"/>
    </source>
</evidence>
<dbReference type="KEGG" id="cgle:NCTC11432_01264"/>
<evidence type="ECO:0000313" key="2">
    <source>
        <dbReference type="EMBL" id="VEE05693.1"/>
    </source>
</evidence>
<dbReference type="GeneID" id="93023951"/>
<dbReference type="InterPro" id="IPR037066">
    <property type="entry name" value="Plug_dom_sf"/>
</dbReference>
<dbReference type="STRING" id="525257.HMPREF0204_13211"/>
<dbReference type="InterPro" id="IPR012910">
    <property type="entry name" value="Plug_dom"/>
</dbReference>
<dbReference type="RefSeq" id="WP_002978642.1">
    <property type="nucleotide sequence ID" value="NZ_CP068486.1"/>
</dbReference>
<sequence>MNKNYAVAGAILLSLNVFAQEKTKVDSVKNYYEIQEVNIFGKEKNEGPIHKIDTQLIQDFNKTNVVDAVNLLPGVSITQMDARNEGSILVRGFNSLRTPVFFDGIPIYTPYDGNFDLSRFTTFDINSISVEKRFGLRAIRIKYDGWSCEHSIQKTYQSFGY</sequence>
<organism evidence="2 3">
    <name type="scientific">Chryseobacterium gleum</name>
    <name type="common">Flavobacterium gleum</name>
    <dbReference type="NCBI Taxonomy" id="250"/>
    <lineage>
        <taxon>Bacteria</taxon>
        <taxon>Pseudomonadati</taxon>
        <taxon>Bacteroidota</taxon>
        <taxon>Flavobacteriia</taxon>
        <taxon>Flavobacteriales</taxon>
        <taxon>Weeksellaceae</taxon>
        <taxon>Chryseobacterium group</taxon>
        <taxon>Chryseobacterium</taxon>
    </lineage>
</organism>
<gene>
    <name evidence="2" type="ORF">NCTC11432_01264</name>
</gene>
<dbReference type="AlphaFoldDB" id="A0A448AZM7"/>